<evidence type="ECO:0000256" key="7">
    <source>
        <dbReference type="SAM" id="MobiDB-lite"/>
    </source>
</evidence>
<dbReference type="Pfam" id="PF07690">
    <property type="entry name" value="MFS_1"/>
    <property type="match status" value="1"/>
</dbReference>
<evidence type="ECO:0000256" key="4">
    <source>
        <dbReference type="ARBA" id="ARBA00022989"/>
    </source>
</evidence>
<keyword evidence="3 8" id="KW-0812">Transmembrane</keyword>
<feature type="region of interest" description="Disordered" evidence="7">
    <location>
        <begin position="1"/>
        <end position="32"/>
    </location>
</feature>
<protein>
    <recommendedName>
        <fullName evidence="9">Major facilitator superfamily (MFS) profile domain-containing protein</fullName>
    </recommendedName>
</protein>
<dbReference type="Gene3D" id="1.20.1250.20">
    <property type="entry name" value="MFS general substrate transporter like domains"/>
    <property type="match status" value="1"/>
</dbReference>
<reference evidence="10" key="2">
    <citation type="journal article" date="2018" name="Environ. Sci. Technol.">
        <title>The Toxicogenome of Hyalella azteca: A Model for Sediment Ecotoxicology and Evolutionary Toxicology.</title>
        <authorList>
            <person name="Poynton H.C."/>
            <person name="Hasenbein S."/>
            <person name="Benoit J.B."/>
            <person name="Sepulveda M.S."/>
            <person name="Poelchau M.F."/>
            <person name="Hughes D.S.T."/>
            <person name="Murali S.C."/>
            <person name="Chen S."/>
            <person name="Glastad K.M."/>
            <person name="Goodisman M.A.D."/>
            <person name="Werren J.H."/>
            <person name="Vineis J.H."/>
            <person name="Bowen J.L."/>
            <person name="Friedrich M."/>
            <person name="Jones J."/>
            <person name="Robertson H.M."/>
            <person name="Feyereisen R."/>
            <person name="Mechler-Hickson A."/>
            <person name="Mathers N."/>
            <person name="Lee C.E."/>
            <person name="Colbourne J.K."/>
            <person name="Biales A."/>
            <person name="Johnston J.S."/>
            <person name="Wellborn G.A."/>
            <person name="Rosendale A.J."/>
            <person name="Cridge A.G."/>
            <person name="Munoz-Torres M.C."/>
            <person name="Bain P.A."/>
            <person name="Manny A.R."/>
            <person name="Major K.M."/>
            <person name="Lambert F.N."/>
            <person name="Vulpe C.D."/>
            <person name="Tuck P."/>
            <person name="Blalock B.J."/>
            <person name="Lin Y.Y."/>
            <person name="Smith M.E."/>
            <person name="Ochoa-Acuna H."/>
            <person name="Chen M.M."/>
            <person name="Childers C.P."/>
            <person name="Qu J."/>
            <person name="Dugan S."/>
            <person name="Lee S.L."/>
            <person name="Chao H."/>
            <person name="Dinh H."/>
            <person name="Han Y."/>
            <person name="Doddapaneni H."/>
            <person name="Worley K.C."/>
            <person name="Muzny D.M."/>
            <person name="Gibbs R.A."/>
            <person name="Richards S."/>
        </authorList>
    </citation>
    <scope>NUCLEOTIDE SEQUENCE</scope>
    <source>
        <strain evidence="10">HAZT.00-mixed</strain>
        <tissue evidence="10">Whole organism</tissue>
    </source>
</reference>
<feature type="transmembrane region" description="Helical" evidence="8">
    <location>
        <begin position="136"/>
        <end position="156"/>
    </location>
</feature>
<dbReference type="InterPro" id="IPR020846">
    <property type="entry name" value="MFS_dom"/>
</dbReference>
<keyword evidence="4 8" id="KW-1133">Transmembrane helix</keyword>
<evidence type="ECO:0000256" key="1">
    <source>
        <dbReference type="ARBA" id="ARBA00004141"/>
    </source>
</evidence>
<feature type="non-terminal residue" evidence="10">
    <location>
        <position position="385"/>
    </location>
</feature>
<dbReference type="GO" id="GO:0022857">
    <property type="term" value="F:transmembrane transporter activity"/>
    <property type="evidence" value="ECO:0007669"/>
    <property type="project" value="InterPro"/>
</dbReference>
<feature type="compositionally biased region" description="Basic and acidic residues" evidence="7">
    <location>
        <begin position="162"/>
        <end position="171"/>
    </location>
</feature>
<reference evidence="10" key="1">
    <citation type="submission" date="2014-08" db="EMBL/GenBank/DDBJ databases">
        <authorList>
            <person name="Murali S."/>
            <person name="Richards S."/>
            <person name="Bandaranaike D."/>
            <person name="Bellair M."/>
            <person name="Blankenburg K."/>
            <person name="Chao H."/>
            <person name="Dinh H."/>
            <person name="Doddapaneni H."/>
            <person name="Dugan-Rocha S."/>
            <person name="Elkadiri S."/>
            <person name="Gnanaolivu R."/>
            <person name="Hughes D."/>
            <person name="Lee S."/>
            <person name="Li M."/>
            <person name="Ming W."/>
            <person name="Munidasa M."/>
            <person name="Muniz J."/>
            <person name="Nguyen L."/>
            <person name="Osuji N."/>
            <person name="Pu L.-L."/>
            <person name="Puazo M."/>
            <person name="Skinner E."/>
            <person name="Qu C."/>
            <person name="Quiroz J."/>
            <person name="Raj R."/>
            <person name="Weissenberger G."/>
            <person name="Xin Y."/>
            <person name="Zou X."/>
            <person name="Han Y."/>
            <person name="Worley K."/>
            <person name="Muzny D."/>
            <person name="Gibbs R."/>
        </authorList>
    </citation>
    <scope>NUCLEOTIDE SEQUENCE</scope>
    <source>
        <strain evidence="10">HAZT.00-mixed</strain>
        <tissue evidence="10">Whole organism</tissue>
    </source>
</reference>
<dbReference type="EMBL" id="JQDR03004353">
    <property type="protein sequence ID" value="KAA0202083.1"/>
    <property type="molecule type" value="Genomic_DNA"/>
</dbReference>
<feature type="transmembrane region" description="Helical" evidence="8">
    <location>
        <begin position="256"/>
        <end position="279"/>
    </location>
</feature>
<comment type="caution">
    <text evidence="10">The sequence shown here is derived from an EMBL/GenBank/DDBJ whole genome shotgun (WGS) entry which is preliminary data.</text>
</comment>
<feature type="transmembrane region" description="Helical" evidence="8">
    <location>
        <begin position="101"/>
        <end position="124"/>
    </location>
</feature>
<feature type="transmembrane region" description="Helical" evidence="8">
    <location>
        <begin position="285"/>
        <end position="306"/>
    </location>
</feature>
<organism evidence="10">
    <name type="scientific">Hyalella azteca</name>
    <name type="common">Amphipod</name>
    <dbReference type="NCBI Taxonomy" id="294128"/>
    <lineage>
        <taxon>Eukaryota</taxon>
        <taxon>Metazoa</taxon>
        <taxon>Ecdysozoa</taxon>
        <taxon>Arthropoda</taxon>
        <taxon>Crustacea</taxon>
        <taxon>Multicrustacea</taxon>
        <taxon>Malacostraca</taxon>
        <taxon>Eumalacostraca</taxon>
        <taxon>Peracarida</taxon>
        <taxon>Amphipoda</taxon>
        <taxon>Senticaudata</taxon>
        <taxon>Talitrida</taxon>
        <taxon>Talitroidea</taxon>
        <taxon>Hyalellidae</taxon>
        <taxon>Hyalella</taxon>
    </lineage>
</organism>
<feature type="domain" description="Major facilitator superfamily (MFS) profile" evidence="9">
    <location>
        <begin position="1"/>
        <end position="372"/>
    </location>
</feature>
<feature type="transmembrane region" description="Helical" evidence="8">
    <location>
        <begin position="44"/>
        <end position="66"/>
    </location>
</feature>
<dbReference type="Proteomes" id="UP000711488">
    <property type="component" value="Unassembled WGS sequence"/>
</dbReference>
<dbReference type="InterPro" id="IPR036259">
    <property type="entry name" value="MFS_trans_sf"/>
</dbReference>
<evidence type="ECO:0000259" key="9">
    <source>
        <dbReference type="PROSITE" id="PS50850"/>
    </source>
</evidence>
<accession>A0A6A0H8J7</accession>
<dbReference type="InterPro" id="IPR044770">
    <property type="entry name" value="MFS_spinster-like"/>
</dbReference>
<gene>
    <name evidence="10" type="ORF">HAZT_HAZT011263</name>
</gene>
<dbReference type="GO" id="GO:0016020">
    <property type="term" value="C:membrane"/>
    <property type="evidence" value="ECO:0007669"/>
    <property type="project" value="UniProtKB-SubCell"/>
</dbReference>
<dbReference type="PANTHER" id="PTHR23505:SF96">
    <property type="entry name" value="LP14756P"/>
    <property type="match status" value="1"/>
</dbReference>
<keyword evidence="5 8" id="KW-0472">Membrane</keyword>
<feature type="transmembrane region" description="Helical" evidence="8">
    <location>
        <begin position="348"/>
        <end position="368"/>
    </location>
</feature>
<evidence type="ECO:0000256" key="2">
    <source>
        <dbReference type="ARBA" id="ARBA00022448"/>
    </source>
</evidence>
<dbReference type="InterPro" id="IPR011701">
    <property type="entry name" value="MFS"/>
</dbReference>
<dbReference type="OrthoDB" id="3639251at2759"/>
<keyword evidence="2" id="KW-0813">Transport</keyword>
<feature type="region of interest" description="Disordered" evidence="7">
    <location>
        <begin position="162"/>
        <end position="185"/>
    </location>
</feature>
<reference evidence="10" key="3">
    <citation type="submission" date="2019-06" db="EMBL/GenBank/DDBJ databases">
        <authorList>
            <person name="Poynton C."/>
            <person name="Hasenbein S."/>
            <person name="Benoit J.B."/>
            <person name="Sepulveda M.S."/>
            <person name="Poelchau M.F."/>
            <person name="Murali S.C."/>
            <person name="Chen S."/>
            <person name="Glastad K.M."/>
            <person name="Werren J.H."/>
            <person name="Vineis J.H."/>
            <person name="Bowen J.L."/>
            <person name="Friedrich M."/>
            <person name="Jones J."/>
            <person name="Robertson H.M."/>
            <person name="Feyereisen R."/>
            <person name="Mechler-Hickson A."/>
            <person name="Mathers N."/>
            <person name="Lee C.E."/>
            <person name="Colbourne J.K."/>
            <person name="Biales A."/>
            <person name="Johnston J.S."/>
            <person name="Wellborn G.A."/>
            <person name="Rosendale A.J."/>
            <person name="Cridge A.G."/>
            <person name="Munoz-Torres M.C."/>
            <person name="Bain P.A."/>
            <person name="Manny A.R."/>
            <person name="Major K.M."/>
            <person name="Lambert F.N."/>
            <person name="Vulpe C.D."/>
            <person name="Tuck P."/>
            <person name="Blalock B.J."/>
            <person name="Lin Y.-Y."/>
            <person name="Smith M.E."/>
            <person name="Ochoa-Acuna H."/>
            <person name="Chen M.-J.M."/>
            <person name="Childers C.P."/>
            <person name="Qu J."/>
            <person name="Dugan S."/>
            <person name="Lee S.L."/>
            <person name="Chao H."/>
            <person name="Dinh H."/>
            <person name="Han Y."/>
            <person name="Doddapaneni H."/>
            <person name="Worley K.C."/>
            <person name="Muzny D.M."/>
            <person name="Gibbs R.A."/>
            <person name="Richards S."/>
        </authorList>
    </citation>
    <scope>NUCLEOTIDE SEQUENCE</scope>
    <source>
        <strain evidence="10">HAZT.00-mixed</strain>
        <tissue evidence="10">Whole organism</tissue>
    </source>
</reference>
<comment type="subcellular location">
    <subcellularLocation>
        <location evidence="1">Membrane</location>
        <topology evidence="1">Multi-pass membrane protein</topology>
    </subcellularLocation>
</comment>
<feature type="transmembrane region" description="Helical" evidence="8">
    <location>
        <begin position="318"/>
        <end position="336"/>
    </location>
</feature>
<proteinExistence type="inferred from homology"/>
<evidence type="ECO:0000256" key="6">
    <source>
        <dbReference type="ARBA" id="ARBA00024338"/>
    </source>
</evidence>
<evidence type="ECO:0000313" key="10">
    <source>
        <dbReference type="EMBL" id="KAA0202083.1"/>
    </source>
</evidence>
<feature type="transmembrane region" description="Helical" evidence="8">
    <location>
        <begin position="222"/>
        <end position="244"/>
    </location>
</feature>
<dbReference type="SUPFAM" id="SSF103473">
    <property type="entry name" value="MFS general substrate transporter"/>
    <property type="match status" value="1"/>
</dbReference>
<dbReference type="PROSITE" id="PS50850">
    <property type="entry name" value="MFS"/>
    <property type="match status" value="1"/>
</dbReference>
<comment type="similarity">
    <text evidence="6">Belongs to the major facilitator superfamily. Spinster (TC 2.A.1.49) family.</text>
</comment>
<feature type="compositionally biased region" description="Basic and acidic residues" evidence="7">
    <location>
        <begin position="9"/>
        <end position="25"/>
    </location>
</feature>
<dbReference type="AlphaFoldDB" id="A0A6A0H8J7"/>
<evidence type="ECO:0000256" key="8">
    <source>
        <dbReference type="SAM" id="Phobius"/>
    </source>
</evidence>
<evidence type="ECO:0000256" key="5">
    <source>
        <dbReference type="ARBA" id="ARBA00023136"/>
    </source>
</evidence>
<evidence type="ECO:0000256" key="3">
    <source>
        <dbReference type="ARBA" id="ARBA00022692"/>
    </source>
</evidence>
<dbReference type="PANTHER" id="PTHR23505">
    <property type="entry name" value="SPINSTER"/>
    <property type="match status" value="1"/>
</dbReference>
<sequence>MAESIEFSTYEKGKEIEDRSPEDPFPHSGAIPRTNSCVETRKNVLAACLALITLATLLMGTATQYWHLVVLRMMIGAGESSFAPSASSIISDLFTESVRGLALGIFNWGIYLGYGLSYIIGNYVTAADILGMGWRWSYYISGMLGVLVLVYMLVVLEEPPRLGGPDDDKPSPHPAPLTDTTSIDSDTSYAMSDMQLPPRSPSVKDQAAQTKRRSTYYPHFNVGAWVSWVSIVGGTVGVAVGGFVSDRLVKKLGVKARLYVLAASQFAATPFAAGVLYLAPPAAMYSLLCAYFFAEMWFGILFAVLLDIVPGTVKASSLAFFLFVMNNIGGNAPVLVEPLRNAFSYRTALYIMYPGCFLLSELTAHVHFKIITYSLLLITYLDSQL</sequence>
<name>A0A6A0H8J7_HYAAZ</name>